<reference evidence="2 3" key="1">
    <citation type="submission" date="2021-12" db="EMBL/GenBank/DDBJ databases">
        <title>Genome sequencing of bacteria with rrn-lacking chromosome and rrn-plasmid.</title>
        <authorList>
            <person name="Anda M."/>
            <person name="Iwasaki W."/>
        </authorList>
    </citation>
    <scope>NUCLEOTIDE SEQUENCE [LARGE SCALE GENOMIC DNA]</scope>
    <source>
        <strain evidence="2 3">NBRC 101262</strain>
    </source>
</reference>
<feature type="domain" description="GSCFA" evidence="1">
    <location>
        <begin position="21"/>
        <end position="257"/>
    </location>
</feature>
<dbReference type="Proteomes" id="UP001354989">
    <property type="component" value="Chromosome"/>
</dbReference>
<gene>
    <name evidence="2" type="ORF">PEPS_11880</name>
</gene>
<protein>
    <recommendedName>
        <fullName evidence="1">GSCFA domain-containing protein</fullName>
    </recommendedName>
</protein>
<dbReference type="InterPro" id="IPR014982">
    <property type="entry name" value="GSCFA"/>
</dbReference>
<accession>A0ABM7VDP1</accession>
<keyword evidence="3" id="KW-1185">Reference proteome</keyword>
<dbReference type="SUPFAM" id="SSF52266">
    <property type="entry name" value="SGNH hydrolase"/>
    <property type="match status" value="1"/>
</dbReference>
<dbReference type="Gene3D" id="3.40.50.1110">
    <property type="entry name" value="SGNH hydrolase"/>
    <property type="match status" value="1"/>
</dbReference>
<organism evidence="2 3">
    <name type="scientific">Persicobacter psychrovividus</name>
    <dbReference type="NCBI Taxonomy" id="387638"/>
    <lineage>
        <taxon>Bacteria</taxon>
        <taxon>Pseudomonadati</taxon>
        <taxon>Bacteroidota</taxon>
        <taxon>Cytophagia</taxon>
        <taxon>Cytophagales</taxon>
        <taxon>Persicobacteraceae</taxon>
        <taxon>Persicobacter</taxon>
    </lineage>
</organism>
<evidence type="ECO:0000259" key="1">
    <source>
        <dbReference type="Pfam" id="PF08885"/>
    </source>
</evidence>
<dbReference type="Pfam" id="PF08885">
    <property type="entry name" value="GSCFA"/>
    <property type="match status" value="1"/>
</dbReference>
<proteinExistence type="predicted"/>
<name>A0ABM7VDP1_9BACT</name>
<dbReference type="RefSeq" id="WP_338397950.1">
    <property type="nucleotide sequence ID" value="NZ_AP025292.1"/>
</dbReference>
<dbReference type="EMBL" id="AP025292">
    <property type="protein sequence ID" value="BDC98907.1"/>
    <property type="molecule type" value="Genomic_DNA"/>
</dbReference>
<evidence type="ECO:0000313" key="3">
    <source>
        <dbReference type="Proteomes" id="UP001354989"/>
    </source>
</evidence>
<dbReference type="InterPro" id="IPR036514">
    <property type="entry name" value="SGNH_hydro_sf"/>
</dbReference>
<evidence type="ECO:0000313" key="2">
    <source>
        <dbReference type="EMBL" id="BDC98907.1"/>
    </source>
</evidence>
<sequence>MNLTTAVPNPTTNISLQPADKVLTIGSCFAEVTGSRLQEGGFQVLSNPYGPLYNPASVFNALSWAMDEHPIQVHDLVEVQSVWRHFHFHSDCAELSKEALIDKLTKIQRQVKKQILESKLLIITLGTAFVYYRKSDQQLVGNCHKIPAKAFDRKMLTIAQITSEFEKLLPKIKNLQPDIQVLFSVSPVRHLKDGAVQNSKSKAILKLAVDEIVSQHSCCEYFPTFEIMMDELRDYRYYADDLTHPSHLAEEIIYDRFKATYLSASAQAQVRLVGNLKKAARHRPFFPQTPEHQKFIRTTLSKMAALPNHIDLSAEIQSLKAQQEKFLT</sequence>